<dbReference type="PANTHER" id="PTHR35092">
    <property type="entry name" value="CHLORINASE MJ1651"/>
    <property type="match status" value="1"/>
</dbReference>
<evidence type="ECO:0000256" key="1">
    <source>
        <dbReference type="ARBA" id="ARBA00022691"/>
    </source>
</evidence>
<evidence type="ECO:0000259" key="4">
    <source>
        <dbReference type="Pfam" id="PF20257"/>
    </source>
</evidence>
<organism evidence="5">
    <name type="scientific">freshwater metagenome</name>
    <dbReference type="NCBI Taxonomy" id="449393"/>
    <lineage>
        <taxon>unclassified sequences</taxon>
        <taxon>metagenomes</taxon>
        <taxon>ecological metagenomes</taxon>
    </lineage>
</organism>
<feature type="domain" description="S-adenosyl-l-methionine hydroxide adenosyltransferase N-terminal" evidence="3">
    <location>
        <begin position="8"/>
        <end position="155"/>
    </location>
</feature>
<dbReference type="PIRSF" id="PIRSF006779">
    <property type="entry name" value="UCP006779"/>
    <property type="match status" value="1"/>
</dbReference>
<keyword evidence="1" id="KW-0949">S-adenosyl-L-methionine</keyword>
<accession>A0A6J6XG98</accession>
<sequence length="294" mass="30425">MARRYDTISFLTDYGTVDEFVGVVKSVVRDLANHVTVIDITHEVPPFDVRAGSLTLARAISYVPSGIVLAVVDPGVGTNRLAIAVEVGDGEGVLIGPNNGLLAPAVAMAGGAGRAVVLSNEAYQLVAPGATFAGRDIFAPAAAHLCNGVDLYELGDPIDAELLIPGVIPLPRNEGLALVTEVLWVDRFGNCQLNVGPAEVAHLGDRIKVTVGELNGAPTTRVAAMSSNFAELGTGAVGLVTDSYGMLALCFDRRSAAVELGIGPSDQVVLEPVGDNDPTATPGLSIPVNLRINR</sequence>
<dbReference type="EMBL" id="CAFAAI010000090">
    <property type="protein sequence ID" value="CAB4794236.1"/>
    <property type="molecule type" value="Genomic_DNA"/>
</dbReference>
<evidence type="ECO:0000259" key="3">
    <source>
        <dbReference type="Pfam" id="PF01887"/>
    </source>
</evidence>
<evidence type="ECO:0000313" key="5">
    <source>
        <dbReference type="EMBL" id="CAB4794236.1"/>
    </source>
</evidence>
<evidence type="ECO:0000256" key="2">
    <source>
        <dbReference type="ARBA" id="ARBA00024035"/>
    </source>
</evidence>
<proteinExistence type="inferred from homology"/>
<dbReference type="AlphaFoldDB" id="A0A6J6XG98"/>
<reference evidence="5" key="1">
    <citation type="submission" date="2020-05" db="EMBL/GenBank/DDBJ databases">
        <authorList>
            <person name="Chiriac C."/>
            <person name="Salcher M."/>
            <person name="Ghai R."/>
            <person name="Kavagutti S V."/>
        </authorList>
    </citation>
    <scope>NUCLEOTIDE SEQUENCE</scope>
</reference>
<dbReference type="InterPro" id="IPR023227">
    <property type="entry name" value="SAM_OH_AdoTrfase_C_sf"/>
</dbReference>
<dbReference type="PANTHER" id="PTHR35092:SF1">
    <property type="entry name" value="CHLORINASE MJ1651"/>
    <property type="match status" value="1"/>
</dbReference>
<comment type="similarity">
    <text evidence="2">Belongs to the SAM hydrolase / SAM-dependent halogenase family.</text>
</comment>
<dbReference type="SUPFAM" id="SSF102522">
    <property type="entry name" value="Bacterial fluorinating enzyme, N-terminal domain"/>
    <property type="match status" value="1"/>
</dbReference>
<dbReference type="InterPro" id="IPR046469">
    <property type="entry name" value="SAM_HAT_N"/>
</dbReference>
<dbReference type="InterPro" id="IPR046470">
    <property type="entry name" value="SAM_HAT_C"/>
</dbReference>
<dbReference type="InterPro" id="IPR023228">
    <property type="entry name" value="SAM_OH_AdoTrfase_N_sf"/>
</dbReference>
<dbReference type="Gene3D" id="2.40.30.90">
    <property type="entry name" value="Bacterial fluorinating enzyme like"/>
    <property type="match status" value="1"/>
</dbReference>
<feature type="domain" description="S-adenosyl-l-methionine hydroxide adenosyltransferase C-terminal" evidence="4">
    <location>
        <begin position="181"/>
        <end position="268"/>
    </location>
</feature>
<gene>
    <name evidence="5" type="ORF">UFOPK2992_00641</name>
</gene>
<protein>
    <submittedName>
        <fullName evidence="5">Unannotated protein</fullName>
    </submittedName>
</protein>
<dbReference type="InterPro" id="IPR002747">
    <property type="entry name" value="SAM_OH_AdoTrfase"/>
</dbReference>
<dbReference type="SUPFAM" id="SSF101852">
    <property type="entry name" value="Bacterial fluorinating enzyme, C-terminal domain"/>
    <property type="match status" value="1"/>
</dbReference>
<dbReference type="Pfam" id="PF01887">
    <property type="entry name" value="SAM_HAT_N"/>
    <property type="match status" value="1"/>
</dbReference>
<dbReference type="Pfam" id="PF20257">
    <property type="entry name" value="SAM_HAT_C"/>
    <property type="match status" value="1"/>
</dbReference>
<dbReference type="Gene3D" id="3.40.50.10790">
    <property type="entry name" value="S-adenosyl-l-methionine hydroxide adenosyltransferase, N-terminal"/>
    <property type="match status" value="1"/>
</dbReference>
<name>A0A6J6XG98_9ZZZZ</name>